<proteinExistence type="inferred from homology"/>
<dbReference type="PANTHER" id="PTHR30537:SF3">
    <property type="entry name" value="TRANSCRIPTIONAL REGULATORY PROTEIN"/>
    <property type="match status" value="1"/>
</dbReference>
<accession>A0ABT4VXX0</accession>
<gene>
    <name evidence="6" type="ORF">O2N63_03340</name>
</gene>
<keyword evidence="2" id="KW-0805">Transcription regulation</keyword>
<dbReference type="InterPro" id="IPR036390">
    <property type="entry name" value="WH_DNA-bd_sf"/>
</dbReference>
<dbReference type="SUPFAM" id="SSF53850">
    <property type="entry name" value="Periplasmic binding protein-like II"/>
    <property type="match status" value="1"/>
</dbReference>
<comment type="caution">
    <text evidence="6">The sequence shown here is derived from an EMBL/GenBank/DDBJ whole genome shotgun (WGS) entry which is preliminary data.</text>
</comment>
<dbReference type="Pfam" id="PF03466">
    <property type="entry name" value="LysR_substrate"/>
    <property type="match status" value="1"/>
</dbReference>
<dbReference type="RefSeq" id="WP_271052726.1">
    <property type="nucleotide sequence ID" value="NZ_JAQIIO010000001.1"/>
</dbReference>
<evidence type="ECO:0000256" key="2">
    <source>
        <dbReference type="ARBA" id="ARBA00023015"/>
    </source>
</evidence>
<keyword evidence="7" id="KW-1185">Reference proteome</keyword>
<comment type="similarity">
    <text evidence="1">Belongs to the LysR transcriptional regulatory family.</text>
</comment>
<dbReference type="EMBL" id="JAQIIO010000001">
    <property type="protein sequence ID" value="MDA5093113.1"/>
    <property type="molecule type" value="Genomic_DNA"/>
</dbReference>
<dbReference type="Gene3D" id="1.10.10.10">
    <property type="entry name" value="Winged helix-like DNA-binding domain superfamily/Winged helix DNA-binding domain"/>
    <property type="match status" value="1"/>
</dbReference>
<keyword evidence="4" id="KW-0804">Transcription</keyword>
<dbReference type="InterPro" id="IPR058163">
    <property type="entry name" value="LysR-type_TF_proteobact-type"/>
</dbReference>
<name>A0ABT4VXX0_9RHOB</name>
<evidence type="ECO:0000259" key="5">
    <source>
        <dbReference type="PROSITE" id="PS50931"/>
    </source>
</evidence>
<evidence type="ECO:0000313" key="7">
    <source>
        <dbReference type="Proteomes" id="UP001528040"/>
    </source>
</evidence>
<keyword evidence="3" id="KW-0238">DNA-binding</keyword>
<reference evidence="6 7" key="1">
    <citation type="submission" date="2023-01" db="EMBL/GenBank/DDBJ databases">
        <authorList>
            <person name="Yoon J.-W."/>
        </authorList>
    </citation>
    <scope>NUCLEOTIDE SEQUENCE [LARGE SCALE GENOMIC DNA]</scope>
    <source>
        <strain evidence="6 7">KMU-50</strain>
    </source>
</reference>
<dbReference type="Gene3D" id="3.40.190.290">
    <property type="match status" value="1"/>
</dbReference>
<dbReference type="InterPro" id="IPR036388">
    <property type="entry name" value="WH-like_DNA-bd_sf"/>
</dbReference>
<dbReference type="Pfam" id="PF00126">
    <property type="entry name" value="HTH_1"/>
    <property type="match status" value="1"/>
</dbReference>
<sequence length="279" mass="30448">MNNSNWDDIKFVLAVADEGSLNAAAQQLGVTHATVMRRVAAFERRCGRPLFQKSLAGYSVLPEAEAILTAARNVEDAIYSVDRAVHGTDETLSGTVRVASTDSLCQLILPPIIKTIKETYPELSISLLSANTYHDLSRLAADIAIRPTMRLEEGLEGKTVGELRFGIYSADPNTKLWIGLSGGLARSAPAKWMSNNIPPENISCEADSFLVVQEMVASGLGKAILPCFLGDPDQRLQRFHVKMPPLVVPVWSAIQAEVSSNVRIQLVRNLIAKELRNVI</sequence>
<evidence type="ECO:0000313" key="6">
    <source>
        <dbReference type="EMBL" id="MDA5093113.1"/>
    </source>
</evidence>
<evidence type="ECO:0000256" key="3">
    <source>
        <dbReference type="ARBA" id="ARBA00023125"/>
    </source>
</evidence>
<feature type="domain" description="HTH lysR-type" evidence="5">
    <location>
        <begin position="1"/>
        <end position="61"/>
    </location>
</feature>
<dbReference type="InterPro" id="IPR005119">
    <property type="entry name" value="LysR_subst-bd"/>
</dbReference>
<dbReference type="Proteomes" id="UP001528040">
    <property type="component" value="Unassembled WGS sequence"/>
</dbReference>
<evidence type="ECO:0000256" key="4">
    <source>
        <dbReference type="ARBA" id="ARBA00023163"/>
    </source>
</evidence>
<protein>
    <submittedName>
        <fullName evidence="6">LysR family transcriptional regulator</fullName>
    </submittedName>
</protein>
<evidence type="ECO:0000256" key="1">
    <source>
        <dbReference type="ARBA" id="ARBA00009437"/>
    </source>
</evidence>
<dbReference type="SUPFAM" id="SSF46785">
    <property type="entry name" value="Winged helix' DNA-binding domain"/>
    <property type="match status" value="1"/>
</dbReference>
<dbReference type="InterPro" id="IPR000847">
    <property type="entry name" value="LysR_HTH_N"/>
</dbReference>
<dbReference type="PROSITE" id="PS50931">
    <property type="entry name" value="HTH_LYSR"/>
    <property type="match status" value="1"/>
</dbReference>
<dbReference type="CDD" id="cd05466">
    <property type="entry name" value="PBP2_LTTR_substrate"/>
    <property type="match status" value="1"/>
</dbReference>
<dbReference type="PANTHER" id="PTHR30537">
    <property type="entry name" value="HTH-TYPE TRANSCRIPTIONAL REGULATOR"/>
    <property type="match status" value="1"/>
</dbReference>
<organism evidence="6 7">
    <name type="scientific">Aliiroseovarius salicola</name>
    <dbReference type="NCBI Taxonomy" id="3009082"/>
    <lineage>
        <taxon>Bacteria</taxon>
        <taxon>Pseudomonadati</taxon>
        <taxon>Pseudomonadota</taxon>
        <taxon>Alphaproteobacteria</taxon>
        <taxon>Rhodobacterales</taxon>
        <taxon>Paracoccaceae</taxon>
        <taxon>Aliiroseovarius</taxon>
    </lineage>
</organism>